<dbReference type="OMA" id="MREVCES"/>
<dbReference type="EnsemblMetazoa" id="CapteT98109">
    <property type="protein sequence ID" value="CapteP98109"/>
    <property type="gene ID" value="CapteG98109"/>
</dbReference>
<gene>
    <name evidence="3" type="ORF">CAPTEDRAFT_98109</name>
</gene>
<dbReference type="HOGENOM" id="CLU_2190474_0_0_1"/>
<dbReference type="AlphaFoldDB" id="R7UL33"/>
<feature type="transmembrane region" description="Helical" evidence="2">
    <location>
        <begin position="42"/>
        <end position="62"/>
    </location>
</feature>
<dbReference type="Proteomes" id="UP000014760">
    <property type="component" value="Unassembled WGS sequence"/>
</dbReference>
<comment type="similarity">
    <text evidence="1">Belongs to the nucleobase:cation symporter-2 (NCS2) (TC 2.A.40) family.</text>
</comment>
<keyword evidence="2" id="KW-1133">Transmembrane helix</keyword>
<proteinExistence type="inferred from homology"/>
<keyword evidence="2" id="KW-0472">Membrane</keyword>
<keyword evidence="2" id="KW-0812">Transmembrane</keyword>
<feature type="transmembrane region" description="Helical" evidence="2">
    <location>
        <begin position="18"/>
        <end position="36"/>
    </location>
</feature>
<dbReference type="EMBL" id="AMQN01001162">
    <property type="status" value="NOT_ANNOTATED_CDS"/>
    <property type="molecule type" value="Genomic_DNA"/>
</dbReference>
<protein>
    <submittedName>
        <fullName evidence="3 4">Uncharacterized protein</fullName>
    </submittedName>
</protein>
<dbReference type="PANTHER" id="PTHR11119">
    <property type="entry name" value="XANTHINE-URACIL / VITAMIN C PERMEASE FAMILY MEMBER"/>
    <property type="match status" value="1"/>
</dbReference>
<organism evidence="3">
    <name type="scientific">Capitella teleta</name>
    <name type="common">Polychaete worm</name>
    <dbReference type="NCBI Taxonomy" id="283909"/>
    <lineage>
        <taxon>Eukaryota</taxon>
        <taxon>Metazoa</taxon>
        <taxon>Spiralia</taxon>
        <taxon>Lophotrochozoa</taxon>
        <taxon>Annelida</taxon>
        <taxon>Polychaeta</taxon>
        <taxon>Sedentaria</taxon>
        <taxon>Scolecida</taxon>
        <taxon>Capitellidae</taxon>
        <taxon>Capitella</taxon>
    </lineage>
</organism>
<dbReference type="EMBL" id="KB300094">
    <property type="protein sequence ID" value="ELU07254.1"/>
    <property type="molecule type" value="Genomic_DNA"/>
</dbReference>
<feature type="non-terminal residue" evidence="3">
    <location>
        <position position="1"/>
    </location>
</feature>
<dbReference type="OrthoDB" id="1641903at2759"/>
<sequence>IHDIPPWYPTVLFGYKHYLTMFGRIFALPLLMAPALCVGNNFLVTAELLGTMLFMSGLVTMLQSSIGIRLPIVQGGAFSFLVPTCAILNSPQFRCLTITGQTFCSRELQ</sequence>
<evidence type="ECO:0000313" key="5">
    <source>
        <dbReference type="Proteomes" id="UP000014760"/>
    </source>
</evidence>
<evidence type="ECO:0000256" key="1">
    <source>
        <dbReference type="ARBA" id="ARBA00008821"/>
    </source>
</evidence>
<reference evidence="4" key="3">
    <citation type="submission" date="2015-06" db="UniProtKB">
        <authorList>
            <consortium name="EnsemblMetazoa"/>
        </authorList>
    </citation>
    <scope>IDENTIFICATION</scope>
</reference>
<keyword evidence="5" id="KW-1185">Reference proteome</keyword>
<name>R7UL33_CAPTE</name>
<evidence type="ECO:0000256" key="2">
    <source>
        <dbReference type="SAM" id="Phobius"/>
    </source>
</evidence>
<evidence type="ECO:0000313" key="4">
    <source>
        <dbReference type="EnsemblMetazoa" id="CapteP98109"/>
    </source>
</evidence>
<reference evidence="3 5" key="2">
    <citation type="journal article" date="2013" name="Nature">
        <title>Insights into bilaterian evolution from three spiralian genomes.</title>
        <authorList>
            <person name="Simakov O."/>
            <person name="Marletaz F."/>
            <person name="Cho S.J."/>
            <person name="Edsinger-Gonzales E."/>
            <person name="Havlak P."/>
            <person name="Hellsten U."/>
            <person name="Kuo D.H."/>
            <person name="Larsson T."/>
            <person name="Lv J."/>
            <person name="Arendt D."/>
            <person name="Savage R."/>
            <person name="Osoegawa K."/>
            <person name="de Jong P."/>
            <person name="Grimwood J."/>
            <person name="Chapman J.A."/>
            <person name="Shapiro H."/>
            <person name="Aerts A."/>
            <person name="Otillar R.P."/>
            <person name="Terry A.Y."/>
            <person name="Boore J.L."/>
            <person name="Grigoriev I.V."/>
            <person name="Lindberg D.R."/>
            <person name="Seaver E.C."/>
            <person name="Weisblat D.A."/>
            <person name="Putnam N.H."/>
            <person name="Rokhsar D.S."/>
        </authorList>
    </citation>
    <scope>NUCLEOTIDE SEQUENCE</scope>
    <source>
        <strain evidence="3 5">I ESC-2004</strain>
    </source>
</reference>
<evidence type="ECO:0000313" key="3">
    <source>
        <dbReference type="EMBL" id="ELU07254.1"/>
    </source>
</evidence>
<dbReference type="STRING" id="283909.R7UL33"/>
<accession>R7UL33</accession>
<reference evidence="5" key="1">
    <citation type="submission" date="2012-12" db="EMBL/GenBank/DDBJ databases">
        <authorList>
            <person name="Hellsten U."/>
            <person name="Grimwood J."/>
            <person name="Chapman J.A."/>
            <person name="Shapiro H."/>
            <person name="Aerts A."/>
            <person name="Otillar R.P."/>
            <person name="Terry A.Y."/>
            <person name="Boore J.L."/>
            <person name="Simakov O."/>
            <person name="Marletaz F."/>
            <person name="Cho S.-J."/>
            <person name="Edsinger-Gonzales E."/>
            <person name="Havlak P."/>
            <person name="Kuo D.-H."/>
            <person name="Larsson T."/>
            <person name="Lv J."/>
            <person name="Arendt D."/>
            <person name="Savage R."/>
            <person name="Osoegawa K."/>
            <person name="de Jong P."/>
            <person name="Lindberg D.R."/>
            <person name="Seaver E.C."/>
            <person name="Weisblat D.A."/>
            <person name="Putnam N.H."/>
            <person name="Grigoriev I.V."/>
            <person name="Rokhsar D.S."/>
        </authorList>
    </citation>
    <scope>NUCLEOTIDE SEQUENCE</scope>
    <source>
        <strain evidence="5">I ESC-2004</strain>
    </source>
</reference>